<dbReference type="SUPFAM" id="SSF56601">
    <property type="entry name" value="beta-lactamase/transpeptidase-like"/>
    <property type="match status" value="1"/>
</dbReference>
<feature type="domain" description="Beta-lactamase-related" evidence="1">
    <location>
        <begin position="82"/>
        <end position="360"/>
    </location>
</feature>
<protein>
    <submittedName>
        <fullName evidence="2">Beta-lactamase</fullName>
    </submittedName>
</protein>
<proteinExistence type="predicted"/>
<organism evidence="2 3">
    <name type="scientific">Weeksella virosa (strain ATCC 43766 / DSM 16922 / JCM 21250 / CCUG 30538 / CDC 9751 / IAM 14551 / NBRC 16016 / NCTC 11634 / CL345/78)</name>
    <dbReference type="NCBI Taxonomy" id="865938"/>
    <lineage>
        <taxon>Bacteria</taxon>
        <taxon>Pseudomonadati</taxon>
        <taxon>Bacteroidota</taxon>
        <taxon>Flavobacteriia</taxon>
        <taxon>Flavobacteriales</taxon>
        <taxon>Weeksellaceae</taxon>
        <taxon>Weeksella</taxon>
    </lineage>
</organism>
<dbReference type="EMBL" id="CP002455">
    <property type="protein sequence ID" value="ADX67795.1"/>
    <property type="molecule type" value="Genomic_DNA"/>
</dbReference>
<name>F0P2A5_WEEVC</name>
<accession>F0P2A5</accession>
<gene>
    <name evidence="2" type="ordered locus">Weevi_1086</name>
</gene>
<reference evidence="2 3" key="1">
    <citation type="journal article" date="2011" name="Stand. Genomic Sci.">
        <title>Complete genome sequence of Weeksella virosa type strain (9751).</title>
        <authorList>
            <person name="Lang E."/>
            <person name="Teshima H."/>
            <person name="Lucas S."/>
            <person name="Lapidus A."/>
            <person name="Hammon N."/>
            <person name="Deshpande S."/>
            <person name="Nolan M."/>
            <person name="Cheng J.F."/>
            <person name="Pitluck S."/>
            <person name="Liolios K."/>
            <person name="Pagani I."/>
            <person name="Mikhailova N."/>
            <person name="Ivanova N."/>
            <person name="Mavromatis K."/>
            <person name="Pati A."/>
            <person name="Tapia R."/>
            <person name="Han C."/>
            <person name="Goodwin L."/>
            <person name="Chen A."/>
            <person name="Palaniappan K."/>
            <person name="Land M."/>
            <person name="Hauser L."/>
            <person name="Chang Y.J."/>
            <person name="Jeffries C.D."/>
            <person name="Brambilla E.M."/>
            <person name="Kopitz M."/>
            <person name="Rohde M."/>
            <person name="Goker M."/>
            <person name="Tindall B.J."/>
            <person name="Detter J.C."/>
            <person name="Woyke T."/>
            <person name="Bristow J."/>
            <person name="Eisen J.A."/>
            <person name="Markowitz V."/>
            <person name="Hugenholtz P."/>
            <person name="Klenk H.P."/>
            <person name="Kyrpides N.C."/>
        </authorList>
    </citation>
    <scope>NUCLEOTIDE SEQUENCE [LARGE SCALE GENOMIC DNA]</scope>
    <source>
        <strain evidence="3">ATCC 43766 / DSM 16922 / JCM 21250 / NBRC 16016 / NCTC 11634 / CL345/78</strain>
    </source>
</reference>
<dbReference type="HOGENOM" id="CLU_030169_0_3_10"/>
<keyword evidence="3" id="KW-1185">Reference proteome</keyword>
<dbReference type="RefSeq" id="WP_013598185.1">
    <property type="nucleotide sequence ID" value="NC_015144.1"/>
</dbReference>
<dbReference type="Gene3D" id="3.40.710.10">
    <property type="entry name" value="DD-peptidase/beta-lactamase superfamily"/>
    <property type="match status" value="1"/>
</dbReference>
<dbReference type="PANTHER" id="PTHR43283">
    <property type="entry name" value="BETA-LACTAMASE-RELATED"/>
    <property type="match status" value="1"/>
</dbReference>
<dbReference type="eggNOG" id="COG1680">
    <property type="taxonomic scope" value="Bacteria"/>
</dbReference>
<reference evidence="3" key="2">
    <citation type="journal article" date="2011" name="Stand. Genomic Sci.">
        <title>Complete genome sequence of Weeksella virosa type strain (9751T).</title>
        <authorList>
            <person name="Lang E."/>
            <person name="Teshima H."/>
            <person name="Lucas S."/>
            <person name="Lapidus A."/>
            <person name="Hammon N."/>
            <person name="Deshpande S."/>
            <person name="Nolan M."/>
            <person name="Cheng J."/>
            <person name="Pitluck S."/>
            <person name="Liolios K."/>
            <person name="Pagani I."/>
            <person name="Mikhailova N."/>
            <person name="Ivanova N."/>
            <person name="Mavromatis K."/>
            <person name="Pati A."/>
            <person name="Tapia R."/>
            <person name="Han C."/>
            <person name="Goodwin L."/>
            <person name="Chen A."/>
            <person name="Palaniappan K."/>
            <person name="Land M."/>
            <person name="Hauser L."/>
            <person name="Chang Y."/>
            <person name="Jeffries C."/>
            <person name="Brambilla E."/>
            <person name="Kopitz M."/>
            <person name="Rohde M."/>
            <person name="Goker M."/>
            <person name="Tindall B."/>
            <person name="Detter J."/>
            <person name="Woyke T."/>
            <person name="Bristow J."/>
            <person name="Eisen J."/>
            <person name="Markowitz V."/>
            <person name="Hugenholtz P."/>
            <person name="Klenk H."/>
            <person name="Kyrpides N."/>
        </authorList>
    </citation>
    <scope>NUCLEOTIDE SEQUENCE [LARGE SCALE GENOMIC DNA]</scope>
    <source>
        <strain evidence="3">ATCC 43766 / DSM 16922 / JCM 21250 / NBRC 16016 / NCTC 11634 / CL345/78</strain>
    </source>
</reference>
<sequence length="395" mass="45597">MKIIWKLIKICIAVCCIFILLLFATGNDYIIRGARLTYLKGHKTANIDDYKDFDNNLVLTGHPQPWTKHPQYNQIEITDTLQKELVQFKTASFVVIKDNQLLIEKYYDPYNDKSITNSFSMAKSITTMLLGKAIEQGFIKSLDQKIIDFLPEFEKDKFGKYCTVGDLSRMTSGFEWEEDYYFPLNPTAKSYYGDDIKKQMLSNTFKKAPGGHFEYLSGDTQLLAIVLERATGKSLSQYFSDNFWKPMGMEQDAYWSKDRKDGMEKAFCCYNATAKDFAKLGQLLLNKGQWNGKQILASDFVEKMITPNTQAFDKNEPVIYGYSIWTDLQHSTPFYAMLGHLGQRVIMIPSENLVIVRLGKEKDTRPHNRGVLKDLDIYYLVDEVLKMNQKILPNE</sequence>
<dbReference type="AlphaFoldDB" id="F0P2A5"/>
<dbReference type="PANTHER" id="PTHR43283:SF7">
    <property type="entry name" value="BETA-LACTAMASE-RELATED DOMAIN-CONTAINING PROTEIN"/>
    <property type="match status" value="1"/>
</dbReference>
<dbReference type="STRING" id="865938.Weevi_1086"/>
<evidence type="ECO:0000259" key="1">
    <source>
        <dbReference type="Pfam" id="PF00144"/>
    </source>
</evidence>
<dbReference type="Proteomes" id="UP000008641">
    <property type="component" value="Chromosome"/>
</dbReference>
<dbReference type="InterPro" id="IPR050789">
    <property type="entry name" value="Diverse_Enzym_Activities"/>
</dbReference>
<dbReference type="Pfam" id="PF00144">
    <property type="entry name" value="Beta-lactamase"/>
    <property type="match status" value="1"/>
</dbReference>
<dbReference type="OrthoDB" id="9773047at2"/>
<evidence type="ECO:0000313" key="2">
    <source>
        <dbReference type="EMBL" id="ADX67795.1"/>
    </source>
</evidence>
<dbReference type="KEGG" id="wvi:Weevi_1086"/>
<evidence type="ECO:0000313" key="3">
    <source>
        <dbReference type="Proteomes" id="UP000008641"/>
    </source>
</evidence>
<dbReference type="InterPro" id="IPR012338">
    <property type="entry name" value="Beta-lactam/transpept-like"/>
</dbReference>
<dbReference type="InterPro" id="IPR001466">
    <property type="entry name" value="Beta-lactam-related"/>
</dbReference>